<accession>A0A5B7EPD4</accession>
<comment type="caution">
    <text evidence="1">The sequence shown here is derived from an EMBL/GenBank/DDBJ whole genome shotgun (WGS) entry which is preliminary data.</text>
</comment>
<evidence type="ECO:0000313" key="1">
    <source>
        <dbReference type="EMBL" id="MPC35265.1"/>
    </source>
</evidence>
<protein>
    <submittedName>
        <fullName evidence="1">Uncharacterized protein</fullName>
    </submittedName>
</protein>
<proteinExistence type="predicted"/>
<gene>
    <name evidence="1" type="ORF">E2C01_028685</name>
</gene>
<sequence>MKRREEEEKENVLNKRRIIIAIIDSSLRAKLFGGTEEARGAFLHPVPRSISCLKPCGPFPSLLPPCPSTLSREVREEAGDDEVEGESG</sequence>
<evidence type="ECO:0000313" key="2">
    <source>
        <dbReference type="Proteomes" id="UP000324222"/>
    </source>
</evidence>
<dbReference type="EMBL" id="VSRR010003233">
    <property type="protein sequence ID" value="MPC35265.1"/>
    <property type="molecule type" value="Genomic_DNA"/>
</dbReference>
<keyword evidence="2" id="KW-1185">Reference proteome</keyword>
<name>A0A5B7EPD4_PORTR</name>
<dbReference type="AlphaFoldDB" id="A0A5B7EPD4"/>
<organism evidence="1 2">
    <name type="scientific">Portunus trituberculatus</name>
    <name type="common">Swimming crab</name>
    <name type="synonym">Neptunus trituberculatus</name>
    <dbReference type="NCBI Taxonomy" id="210409"/>
    <lineage>
        <taxon>Eukaryota</taxon>
        <taxon>Metazoa</taxon>
        <taxon>Ecdysozoa</taxon>
        <taxon>Arthropoda</taxon>
        <taxon>Crustacea</taxon>
        <taxon>Multicrustacea</taxon>
        <taxon>Malacostraca</taxon>
        <taxon>Eumalacostraca</taxon>
        <taxon>Eucarida</taxon>
        <taxon>Decapoda</taxon>
        <taxon>Pleocyemata</taxon>
        <taxon>Brachyura</taxon>
        <taxon>Eubrachyura</taxon>
        <taxon>Portunoidea</taxon>
        <taxon>Portunidae</taxon>
        <taxon>Portuninae</taxon>
        <taxon>Portunus</taxon>
    </lineage>
</organism>
<reference evidence="1 2" key="1">
    <citation type="submission" date="2019-05" db="EMBL/GenBank/DDBJ databases">
        <title>Another draft genome of Portunus trituberculatus and its Hox gene families provides insights of decapod evolution.</title>
        <authorList>
            <person name="Jeong J.-H."/>
            <person name="Song I."/>
            <person name="Kim S."/>
            <person name="Choi T."/>
            <person name="Kim D."/>
            <person name="Ryu S."/>
            <person name="Kim W."/>
        </authorList>
    </citation>
    <scope>NUCLEOTIDE SEQUENCE [LARGE SCALE GENOMIC DNA]</scope>
    <source>
        <tissue evidence="1">Muscle</tissue>
    </source>
</reference>
<dbReference type="Proteomes" id="UP000324222">
    <property type="component" value="Unassembled WGS sequence"/>
</dbReference>